<gene>
    <name evidence="5" type="ORF">HNR13_002056</name>
</gene>
<reference evidence="5 6" key="1">
    <citation type="submission" date="2020-07" db="EMBL/GenBank/DDBJ databases">
        <title>Sequencing the genomes of 1000 actinobacteria strains.</title>
        <authorList>
            <person name="Klenk H.-P."/>
        </authorList>
    </citation>
    <scope>NUCLEOTIDE SEQUENCE [LARGE SCALE GENOMIC DNA]</scope>
    <source>
        <strain evidence="5 6">DSM 15165</strain>
    </source>
</reference>
<dbReference type="SMART" id="SM00342">
    <property type="entry name" value="HTH_ARAC"/>
    <property type="match status" value="1"/>
</dbReference>
<dbReference type="PANTHER" id="PTHR46796">
    <property type="entry name" value="HTH-TYPE TRANSCRIPTIONAL ACTIVATOR RHAS-RELATED"/>
    <property type="match status" value="1"/>
</dbReference>
<dbReference type="PANTHER" id="PTHR46796:SF12">
    <property type="entry name" value="HTH-TYPE DNA-BINDING TRANSCRIPTIONAL ACTIVATOR EUTR"/>
    <property type="match status" value="1"/>
</dbReference>
<comment type="caution">
    <text evidence="5">The sequence shown here is derived from an EMBL/GenBank/DDBJ whole genome shotgun (WGS) entry which is preliminary data.</text>
</comment>
<proteinExistence type="predicted"/>
<dbReference type="Proteomes" id="UP000578352">
    <property type="component" value="Unassembled WGS sequence"/>
</dbReference>
<evidence type="ECO:0000256" key="3">
    <source>
        <dbReference type="ARBA" id="ARBA00023163"/>
    </source>
</evidence>
<dbReference type="Gene3D" id="1.10.10.60">
    <property type="entry name" value="Homeodomain-like"/>
    <property type="match status" value="1"/>
</dbReference>
<dbReference type="GO" id="GO:0003700">
    <property type="term" value="F:DNA-binding transcription factor activity"/>
    <property type="evidence" value="ECO:0007669"/>
    <property type="project" value="InterPro"/>
</dbReference>
<evidence type="ECO:0000256" key="1">
    <source>
        <dbReference type="ARBA" id="ARBA00023015"/>
    </source>
</evidence>
<dbReference type="GO" id="GO:0043565">
    <property type="term" value="F:sequence-specific DNA binding"/>
    <property type="evidence" value="ECO:0007669"/>
    <property type="project" value="InterPro"/>
</dbReference>
<dbReference type="InterPro" id="IPR018060">
    <property type="entry name" value="HTH_AraC"/>
</dbReference>
<keyword evidence="1" id="KW-0805">Transcription regulation</keyword>
<accession>A0A853CTW2</accession>
<protein>
    <submittedName>
        <fullName evidence="5">AraC-like DNA-binding protein</fullName>
    </submittedName>
</protein>
<evidence type="ECO:0000313" key="5">
    <source>
        <dbReference type="EMBL" id="NYJ23769.1"/>
    </source>
</evidence>
<evidence type="ECO:0000313" key="6">
    <source>
        <dbReference type="Proteomes" id="UP000578352"/>
    </source>
</evidence>
<organism evidence="5 6">
    <name type="scientific">Leifsonia shinshuensis</name>
    <dbReference type="NCBI Taxonomy" id="150026"/>
    <lineage>
        <taxon>Bacteria</taxon>
        <taxon>Bacillati</taxon>
        <taxon>Actinomycetota</taxon>
        <taxon>Actinomycetes</taxon>
        <taxon>Micrococcales</taxon>
        <taxon>Microbacteriaceae</taxon>
        <taxon>Leifsonia</taxon>
    </lineage>
</organism>
<dbReference type="EMBL" id="JACCFL010000001">
    <property type="protein sequence ID" value="NYJ23769.1"/>
    <property type="molecule type" value="Genomic_DNA"/>
</dbReference>
<name>A0A853CTW2_9MICO</name>
<dbReference type="InterPro" id="IPR050204">
    <property type="entry name" value="AraC_XylS_family_regulators"/>
</dbReference>
<feature type="domain" description="HTH araC/xylS-type" evidence="4">
    <location>
        <begin position="216"/>
        <end position="317"/>
    </location>
</feature>
<sequence length="317" mass="35021">MAHDERRRVAGYFEQTFGSDDVDESEDWLNTRYGHVDVTRSLTRYDERVVGDDRFFLTEVSTFGRYECAIDPDTVLVVAATPGFRWELDGDEGSPTDRPALFQPGRPYLAKVADSDIIGVGLPPEALQRTARLLYGHDELEVRFDGPYPAGDRAGARWLAALELVRREEARGLLGNDLIRASAYRLLAVTALESFRLVGDRSSLRASAARRTSVYRAGARFLRDHASLPITVEDAALAAGASTRELLLAFRSRNDEGVTPARYLRRVRLDAARHELTASADAAPAVDAQAIVERWGFGSPAAFELAYRREYAGPSAG</sequence>
<evidence type="ECO:0000259" key="4">
    <source>
        <dbReference type="PROSITE" id="PS01124"/>
    </source>
</evidence>
<dbReference type="AlphaFoldDB" id="A0A853CTW2"/>
<keyword evidence="3" id="KW-0804">Transcription</keyword>
<dbReference type="PROSITE" id="PS01124">
    <property type="entry name" value="HTH_ARAC_FAMILY_2"/>
    <property type="match status" value="1"/>
</dbReference>
<evidence type="ECO:0000256" key="2">
    <source>
        <dbReference type="ARBA" id="ARBA00023125"/>
    </source>
</evidence>
<dbReference type="RefSeq" id="WP_179605659.1">
    <property type="nucleotide sequence ID" value="NZ_BAABEH010000001.1"/>
</dbReference>
<dbReference type="Pfam" id="PF12833">
    <property type="entry name" value="HTH_18"/>
    <property type="match status" value="1"/>
</dbReference>
<keyword evidence="2 5" id="KW-0238">DNA-binding</keyword>